<dbReference type="Proteomes" id="UP001163603">
    <property type="component" value="Chromosome 7"/>
</dbReference>
<accession>A0ACC0YHH8</accession>
<organism evidence="1 2">
    <name type="scientific">Pistacia integerrima</name>
    <dbReference type="NCBI Taxonomy" id="434235"/>
    <lineage>
        <taxon>Eukaryota</taxon>
        <taxon>Viridiplantae</taxon>
        <taxon>Streptophyta</taxon>
        <taxon>Embryophyta</taxon>
        <taxon>Tracheophyta</taxon>
        <taxon>Spermatophyta</taxon>
        <taxon>Magnoliopsida</taxon>
        <taxon>eudicotyledons</taxon>
        <taxon>Gunneridae</taxon>
        <taxon>Pentapetalae</taxon>
        <taxon>rosids</taxon>
        <taxon>malvids</taxon>
        <taxon>Sapindales</taxon>
        <taxon>Anacardiaceae</taxon>
        <taxon>Pistacia</taxon>
    </lineage>
</organism>
<name>A0ACC0YHH8_9ROSI</name>
<gene>
    <name evidence="1" type="ORF">Pint_25612</name>
</gene>
<proteinExistence type="predicted"/>
<sequence length="112" mass="12928">MQVLRFDRKLKNTYDHLLFNREQVACISESVTCKKISEGLPSKEVGLREGLIVISYTSQEEKFFISFGMKLLAYARHVLGNKIHKQSLVDLDCRMMLGFKVNIIEHSLAHSR</sequence>
<reference evidence="2" key="1">
    <citation type="journal article" date="2023" name="G3 (Bethesda)">
        <title>Genome assembly and association tests identify interacting loci associated with vigor, precocity, and sex in interspecific pistachio rootstocks.</title>
        <authorList>
            <person name="Palmer W."/>
            <person name="Jacygrad E."/>
            <person name="Sagayaradj S."/>
            <person name="Cavanaugh K."/>
            <person name="Han R."/>
            <person name="Bertier L."/>
            <person name="Beede B."/>
            <person name="Kafkas S."/>
            <person name="Golino D."/>
            <person name="Preece J."/>
            <person name="Michelmore R."/>
        </authorList>
    </citation>
    <scope>NUCLEOTIDE SEQUENCE [LARGE SCALE GENOMIC DNA]</scope>
</reference>
<dbReference type="EMBL" id="CM047742">
    <property type="protein sequence ID" value="KAJ0035587.1"/>
    <property type="molecule type" value="Genomic_DNA"/>
</dbReference>
<evidence type="ECO:0000313" key="2">
    <source>
        <dbReference type="Proteomes" id="UP001163603"/>
    </source>
</evidence>
<protein>
    <submittedName>
        <fullName evidence="1">Uncharacterized protein</fullName>
    </submittedName>
</protein>
<comment type="caution">
    <text evidence="1">The sequence shown here is derived from an EMBL/GenBank/DDBJ whole genome shotgun (WGS) entry which is preliminary data.</text>
</comment>
<evidence type="ECO:0000313" key="1">
    <source>
        <dbReference type="EMBL" id="KAJ0035587.1"/>
    </source>
</evidence>
<keyword evidence="2" id="KW-1185">Reference proteome</keyword>